<evidence type="ECO:0000313" key="4">
    <source>
        <dbReference type="Proteomes" id="UP000268727"/>
    </source>
</evidence>
<dbReference type="EMBL" id="RJKM01000001">
    <property type="protein sequence ID" value="ROP36291.1"/>
    <property type="molecule type" value="Genomic_DNA"/>
</dbReference>
<dbReference type="Pfam" id="PF02018">
    <property type="entry name" value="CBM_4_9"/>
    <property type="match status" value="1"/>
</dbReference>
<proteinExistence type="predicted"/>
<feature type="domain" description="CBM-cenC" evidence="2">
    <location>
        <begin position="21"/>
        <end position="126"/>
    </location>
</feature>
<protein>
    <recommendedName>
        <fullName evidence="2">CBM-cenC domain-containing protein</fullName>
    </recommendedName>
</protein>
<dbReference type="GO" id="GO:0016798">
    <property type="term" value="F:hydrolase activity, acting on glycosyl bonds"/>
    <property type="evidence" value="ECO:0007669"/>
    <property type="project" value="InterPro"/>
</dbReference>
<dbReference type="Gene3D" id="2.60.120.260">
    <property type="entry name" value="Galactose-binding domain-like"/>
    <property type="match status" value="1"/>
</dbReference>
<sequence>MLSPDYEVLVDWDGDGGLGLGDFEFGLDGWSAGGTLPPSLAQSTSRSYHGSTSALITWDAGGTSPLIQRIWPGLSAGTAYSLSAWVFVPVGSVALKWTVAGISSGPASAATGAWVEITHTFTASAPSHALQIVPASLPAGGEQAWVDHLRITGPGEDVTGRVWDRTPIGLDYGRDQARSLSPVKPGELAFELDNTSRDYSPEHTGSPLADMLGPGRAVVVQATYDSKAYTLYRGYIDDYTVLPDPGDWSVAFTALDGVGRLREVDVSTSLHRSIQTGDAVHRVLDAVGWTGGRDIDTGATTLRWWWEEGTDASTALDRITTAEGPGSFVHIGASGEFVFRGRHHRLTRSASTTAQATFRDEGDELVEPVFDSPFQYDSGWKDIVNHVAFEVVERTIRATPDVIWKMYSRYQLGPGETMTFTLVGNTALFTDVITPTQGTNPDVDTDFVIVGSGTLRFELDRTSGQRFVLRITLPLGGSAVTLTRGRLRGYVVDEVSRVQVSLEDSTSIARHGRRTYTGTAPHINVHDALAVAQLIIGQRATRLPTVRIKVLSASVPQLTQQLTRDLSDRIHIVESQTGVDAPFYIEHISHSVRDNGLVHETVFGCEMVRTLPATTFRFDSGTAGFNDGRFAPTALDDPTSVFRFDTTGQGFDQGLLGT</sequence>
<dbReference type="OrthoDB" id="3304698at2"/>
<reference evidence="3 4" key="1">
    <citation type="submission" date="2018-11" db="EMBL/GenBank/DDBJ databases">
        <title>Sequencing the genomes of 1000 actinobacteria strains.</title>
        <authorList>
            <person name="Klenk H.-P."/>
        </authorList>
    </citation>
    <scope>NUCLEOTIDE SEQUENCE [LARGE SCALE GENOMIC DNA]</scope>
    <source>
        <strain evidence="3 4">DSM 44231</strain>
    </source>
</reference>
<organism evidence="3 4">
    <name type="scientific">Saccharothrix texasensis</name>
    <dbReference type="NCBI Taxonomy" id="103734"/>
    <lineage>
        <taxon>Bacteria</taxon>
        <taxon>Bacillati</taxon>
        <taxon>Actinomycetota</taxon>
        <taxon>Actinomycetes</taxon>
        <taxon>Pseudonocardiales</taxon>
        <taxon>Pseudonocardiaceae</taxon>
        <taxon>Saccharothrix</taxon>
    </lineage>
</organism>
<evidence type="ECO:0000256" key="1">
    <source>
        <dbReference type="ARBA" id="ARBA00022801"/>
    </source>
</evidence>
<evidence type="ECO:0000313" key="3">
    <source>
        <dbReference type="EMBL" id="ROP36291.1"/>
    </source>
</evidence>
<dbReference type="InterPro" id="IPR008979">
    <property type="entry name" value="Galactose-bd-like_sf"/>
</dbReference>
<gene>
    <name evidence="3" type="ORF">EDD40_1556</name>
</gene>
<dbReference type="InterPro" id="IPR003305">
    <property type="entry name" value="CenC_carb-bd"/>
</dbReference>
<dbReference type="RefSeq" id="WP_123742306.1">
    <property type="nucleotide sequence ID" value="NZ_RJKM01000001.1"/>
</dbReference>
<dbReference type="AlphaFoldDB" id="A0A3N1H182"/>
<keyword evidence="4" id="KW-1185">Reference proteome</keyword>
<comment type="caution">
    <text evidence="3">The sequence shown here is derived from an EMBL/GenBank/DDBJ whole genome shotgun (WGS) entry which is preliminary data.</text>
</comment>
<evidence type="ECO:0000259" key="2">
    <source>
        <dbReference type="Pfam" id="PF02018"/>
    </source>
</evidence>
<dbReference type="Proteomes" id="UP000268727">
    <property type="component" value="Unassembled WGS sequence"/>
</dbReference>
<keyword evidence="1" id="KW-0378">Hydrolase</keyword>
<dbReference type="SUPFAM" id="SSF49785">
    <property type="entry name" value="Galactose-binding domain-like"/>
    <property type="match status" value="1"/>
</dbReference>
<name>A0A3N1H182_9PSEU</name>
<accession>A0A3N1H182</accession>